<dbReference type="InterPro" id="IPR016169">
    <property type="entry name" value="FAD-bd_PCMH_sub2"/>
</dbReference>
<keyword evidence="3" id="KW-0274">FAD</keyword>
<organism evidence="5 6">
    <name type="scientific">Mycena pura</name>
    <dbReference type="NCBI Taxonomy" id="153505"/>
    <lineage>
        <taxon>Eukaryota</taxon>
        <taxon>Fungi</taxon>
        <taxon>Dikarya</taxon>
        <taxon>Basidiomycota</taxon>
        <taxon>Agaricomycotina</taxon>
        <taxon>Agaricomycetes</taxon>
        <taxon>Agaricomycetidae</taxon>
        <taxon>Agaricales</taxon>
        <taxon>Marasmiineae</taxon>
        <taxon>Mycenaceae</taxon>
        <taxon>Mycena</taxon>
    </lineage>
</organism>
<dbReference type="PANTHER" id="PTHR42973">
    <property type="entry name" value="BINDING OXIDOREDUCTASE, PUTATIVE (AFU_ORTHOLOGUE AFUA_1G17690)-RELATED"/>
    <property type="match status" value="1"/>
</dbReference>
<keyword evidence="2" id="KW-0285">Flavoprotein</keyword>
<dbReference type="SUPFAM" id="SSF56176">
    <property type="entry name" value="FAD-binding/transporter-associated domain-like"/>
    <property type="match status" value="1"/>
</dbReference>
<gene>
    <name evidence="5" type="ORF">GGX14DRAFT_553471</name>
</gene>
<comment type="similarity">
    <text evidence="1">Belongs to the oxygen-dependent FAD-linked oxidoreductase family.</text>
</comment>
<dbReference type="AlphaFoldDB" id="A0AAD7E5H1"/>
<proteinExistence type="inferred from homology"/>
<protein>
    <recommendedName>
        <fullName evidence="7">FAD-binding PCMH-type domain-containing protein</fullName>
    </recommendedName>
</protein>
<dbReference type="InterPro" id="IPR036318">
    <property type="entry name" value="FAD-bd_PCMH-like_sf"/>
</dbReference>
<dbReference type="Gene3D" id="3.30.465.10">
    <property type="match status" value="1"/>
</dbReference>
<dbReference type="InterPro" id="IPR050416">
    <property type="entry name" value="FAD-linked_Oxidoreductase"/>
</dbReference>
<dbReference type="EMBL" id="JARJCW010000001">
    <property type="protein sequence ID" value="KAJ7229968.1"/>
    <property type="molecule type" value="Genomic_DNA"/>
</dbReference>
<evidence type="ECO:0000313" key="6">
    <source>
        <dbReference type="Proteomes" id="UP001219525"/>
    </source>
</evidence>
<reference evidence="5" key="1">
    <citation type="submission" date="2023-03" db="EMBL/GenBank/DDBJ databases">
        <title>Massive genome expansion in bonnet fungi (Mycena s.s.) driven by repeated elements and novel gene families across ecological guilds.</title>
        <authorList>
            <consortium name="Lawrence Berkeley National Laboratory"/>
            <person name="Harder C.B."/>
            <person name="Miyauchi S."/>
            <person name="Viragh M."/>
            <person name="Kuo A."/>
            <person name="Thoen E."/>
            <person name="Andreopoulos B."/>
            <person name="Lu D."/>
            <person name="Skrede I."/>
            <person name="Drula E."/>
            <person name="Henrissat B."/>
            <person name="Morin E."/>
            <person name="Kohler A."/>
            <person name="Barry K."/>
            <person name="LaButti K."/>
            <person name="Morin E."/>
            <person name="Salamov A."/>
            <person name="Lipzen A."/>
            <person name="Mereny Z."/>
            <person name="Hegedus B."/>
            <person name="Baldrian P."/>
            <person name="Stursova M."/>
            <person name="Weitz H."/>
            <person name="Taylor A."/>
            <person name="Grigoriev I.V."/>
            <person name="Nagy L.G."/>
            <person name="Martin F."/>
            <person name="Kauserud H."/>
        </authorList>
    </citation>
    <scope>NUCLEOTIDE SEQUENCE</scope>
    <source>
        <strain evidence="5">9144</strain>
    </source>
</reference>
<evidence type="ECO:0008006" key="7">
    <source>
        <dbReference type="Google" id="ProtNLM"/>
    </source>
</evidence>
<evidence type="ECO:0000256" key="2">
    <source>
        <dbReference type="ARBA" id="ARBA00022630"/>
    </source>
</evidence>
<comment type="caution">
    <text evidence="5">The sequence shown here is derived from an EMBL/GenBank/DDBJ whole genome shotgun (WGS) entry which is preliminary data.</text>
</comment>
<sequence length="74" mass="8104">MSSFLHGGGISFLSLEHGFGFDNVVAYEVVLADGTIVVATTHSHPDLYWAIKYGSTNFGIVTRFDMTTFPLAEF</sequence>
<evidence type="ECO:0000256" key="1">
    <source>
        <dbReference type="ARBA" id="ARBA00005466"/>
    </source>
</evidence>
<dbReference type="GO" id="GO:0016491">
    <property type="term" value="F:oxidoreductase activity"/>
    <property type="evidence" value="ECO:0007669"/>
    <property type="project" value="UniProtKB-KW"/>
</dbReference>
<dbReference type="GO" id="GO:0050660">
    <property type="term" value="F:flavin adenine dinucleotide binding"/>
    <property type="evidence" value="ECO:0007669"/>
    <property type="project" value="InterPro"/>
</dbReference>
<evidence type="ECO:0000256" key="4">
    <source>
        <dbReference type="ARBA" id="ARBA00023002"/>
    </source>
</evidence>
<evidence type="ECO:0000256" key="3">
    <source>
        <dbReference type="ARBA" id="ARBA00022827"/>
    </source>
</evidence>
<keyword evidence="6" id="KW-1185">Reference proteome</keyword>
<keyword evidence="4" id="KW-0560">Oxidoreductase</keyword>
<dbReference type="PANTHER" id="PTHR42973:SF53">
    <property type="entry name" value="FAD-BINDING PCMH-TYPE DOMAIN-CONTAINING PROTEIN-RELATED"/>
    <property type="match status" value="1"/>
</dbReference>
<evidence type="ECO:0000313" key="5">
    <source>
        <dbReference type="EMBL" id="KAJ7229968.1"/>
    </source>
</evidence>
<dbReference type="Proteomes" id="UP001219525">
    <property type="component" value="Unassembled WGS sequence"/>
</dbReference>
<accession>A0AAD7E5H1</accession>
<name>A0AAD7E5H1_9AGAR</name>